<dbReference type="EMBL" id="WXEY01000010">
    <property type="protein sequence ID" value="MZP30191.1"/>
    <property type="molecule type" value="Genomic_DNA"/>
</dbReference>
<dbReference type="SUPFAM" id="SSF53649">
    <property type="entry name" value="Alkaline phosphatase-like"/>
    <property type="match status" value="1"/>
</dbReference>
<dbReference type="PANTHER" id="PTHR11596">
    <property type="entry name" value="ALKALINE PHOSPHATASE"/>
    <property type="match status" value="1"/>
</dbReference>
<reference evidence="6 7" key="1">
    <citation type="submission" date="2020-01" db="EMBL/GenBank/DDBJ databases">
        <title>Whole-genome sequence of Heliobacterium undosum DSM 13378.</title>
        <authorList>
            <person name="Kyndt J.A."/>
            <person name="Meyer T.E."/>
        </authorList>
    </citation>
    <scope>NUCLEOTIDE SEQUENCE [LARGE SCALE GENOMIC DNA]</scope>
    <source>
        <strain evidence="6 7">DSM 13378</strain>
    </source>
</reference>
<gene>
    <name evidence="6" type="ORF">GTO91_10770</name>
</gene>
<comment type="similarity">
    <text evidence="4">Belongs to the alkaline phosphatase family.</text>
</comment>
<feature type="binding site" evidence="3">
    <location>
        <position position="330"/>
    </location>
    <ligand>
        <name>Zn(2+)</name>
        <dbReference type="ChEBI" id="CHEBI:29105"/>
        <label>2</label>
    </ligand>
</feature>
<proteinExistence type="inferred from homology"/>
<dbReference type="GO" id="GO:0046872">
    <property type="term" value="F:metal ion binding"/>
    <property type="evidence" value="ECO:0007669"/>
    <property type="project" value="UniProtKB-KW"/>
</dbReference>
<protein>
    <submittedName>
        <fullName evidence="6">Alkaline phosphatase</fullName>
    </submittedName>
</protein>
<dbReference type="InterPro" id="IPR017850">
    <property type="entry name" value="Alkaline_phosphatase_core_sf"/>
</dbReference>
<keyword evidence="1" id="KW-0597">Phosphoprotein</keyword>
<keyword evidence="3" id="KW-0479">Metal-binding</keyword>
<keyword evidence="5" id="KW-0732">Signal</keyword>
<feature type="signal peptide" evidence="5">
    <location>
        <begin position="1"/>
        <end position="27"/>
    </location>
</feature>
<evidence type="ECO:0000313" key="6">
    <source>
        <dbReference type="EMBL" id="MZP30191.1"/>
    </source>
</evidence>
<dbReference type="Gene3D" id="3.40.720.10">
    <property type="entry name" value="Alkaline Phosphatase, subunit A"/>
    <property type="match status" value="1"/>
</dbReference>
<keyword evidence="3" id="KW-0862">Zinc</keyword>
<feature type="binding site" evidence="3">
    <location>
        <position position="46"/>
    </location>
    <ligand>
        <name>Zn(2+)</name>
        <dbReference type="ChEBI" id="CHEBI:29105"/>
        <label>2</label>
    </ligand>
</feature>
<evidence type="ECO:0000256" key="4">
    <source>
        <dbReference type="RuleBase" id="RU003946"/>
    </source>
</evidence>
<dbReference type="PANTHER" id="PTHR11596:SF5">
    <property type="entry name" value="ALKALINE PHOSPHATASE"/>
    <property type="match status" value="1"/>
</dbReference>
<feature type="binding site" evidence="3">
    <location>
        <position position="282"/>
    </location>
    <ligand>
        <name>Mg(2+)</name>
        <dbReference type="ChEBI" id="CHEBI:18420"/>
    </ligand>
</feature>
<dbReference type="InterPro" id="IPR001952">
    <property type="entry name" value="Alkaline_phosphatase"/>
</dbReference>
<comment type="cofactor">
    <cofactor evidence="3">
        <name>Zn(2+)</name>
        <dbReference type="ChEBI" id="CHEBI:29105"/>
    </cofactor>
    <text evidence="3">Binds 2 Zn(2+) ions.</text>
</comment>
<feature type="binding site" evidence="3">
    <location>
        <position position="433"/>
    </location>
    <ligand>
        <name>Zn(2+)</name>
        <dbReference type="ChEBI" id="CHEBI:29105"/>
        <label>2</label>
    </ligand>
</feature>
<feature type="active site" description="Phosphoserine intermediate" evidence="2">
    <location>
        <position position="95"/>
    </location>
</feature>
<feature type="binding site" evidence="3">
    <location>
        <position position="329"/>
    </location>
    <ligand>
        <name>Zn(2+)</name>
        <dbReference type="ChEBI" id="CHEBI:29105"/>
        <label>2</label>
    </ligand>
</feature>
<feature type="chain" id="PRO_5032884936" evidence="5">
    <location>
        <begin position="28"/>
        <end position="562"/>
    </location>
</feature>
<dbReference type="AlphaFoldDB" id="A0A845LB89"/>
<feature type="binding site" evidence="3">
    <location>
        <position position="161"/>
    </location>
    <ligand>
        <name>Mg(2+)</name>
        <dbReference type="ChEBI" id="CHEBI:18420"/>
    </ligand>
</feature>
<organism evidence="6 7">
    <name type="scientific">Heliomicrobium undosum</name>
    <dbReference type="NCBI Taxonomy" id="121734"/>
    <lineage>
        <taxon>Bacteria</taxon>
        <taxon>Bacillati</taxon>
        <taxon>Bacillota</taxon>
        <taxon>Clostridia</taxon>
        <taxon>Eubacteriales</taxon>
        <taxon>Heliobacteriaceae</taxon>
        <taxon>Heliomicrobium</taxon>
    </lineage>
</organism>
<keyword evidence="7" id="KW-1185">Reference proteome</keyword>
<name>A0A845LB89_9FIRM</name>
<sequence length="562" mass="60690">MNKATKNMLAAVMGTAMLLTSLTPALAAGASASQGKAKNVIFMLSDGNSIGGTTLTRWYNIAKSKDPQSRLALDDPAFELALQRTFGANSIITDSAPAGTAYSTGFKSDSGYISVLPDKINITGAKEYSGSEPFKPVATVLEGAKLMGKATGIVSTSQIQHASPAATSAHWYKRSNYEEIAEQQVYQDMDVVLGAGAGYLGQKRADGQDLIKVIKQRGYDYVTDTGKLKASTADKIWGMFADVSLDRDIDRNPAKQPSLAEMTQKAIDRLSKDKDGFFLFVEGSEVDWSAHANDPVGLISDINAFDRAVKVALDFAKKDKNTLLIVTTDHGNGGVTIGNSLSDESYDKMPLETVMSPLLKVNRTSDYIVRELPKDATDEQIKEAIAKYYSITDVTDEELAEAKKWLAKDSDRDYGIGRIVSKRARIGWTTHGHTGEDVIVYSYGPNSLSGLVDNTDAARVMAKAMGFDLADVNKKLMVNAKEAFAKLGAKCDIDVTDAKNPVVFVEKDNVKAKLPISTDIIIINDKADTMTGLTVRGKEDAPVYVPQEAVDRFAAALKASKK</sequence>
<dbReference type="RefSeq" id="WP_161258716.1">
    <property type="nucleotide sequence ID" value="NZ_WXEY01000010.1"/>
</dbReference>
<dbReference type="Pfam" id="PF00245">
    <property type="entry name" value="Alk_phosphatase"/>
    <property type="match status" value="1"/>
</dbReference>
<feature type="binding site" evidence="3">
    <location>
        <position position="291"/>
    </location>
    <ligand>
        <name>Zn(2+)</name>
        <dbReference type="ChEBI" id="CHEBI:29105"/>
        <label>2</label>
    </ligand>
</feature>
<evidence type="ECO:0000256" key="3">
    <source>
        <dbReference type="PIRSR" id="PIRSR601952-2"/>
    </source>
</evidence>
<comment type="caution">
    <text evidence="6">The sequence shown here is derived from an EMBL/GenBank/DDBJ whole genome shotgun (WGS) entry which is preliminary data.</text>
</comment>
<evidence type="ECO:0000256" key="1">
    <source>
        <dbReference type="ARBA" id="ARBA00022553"/>
    </source>
</evidence>
<dbReference type="OrthoDB" id="9794455at2"/>
<dbReference type="Proteomes" id="UP000463470">
    <property type="component" value="Unassembled WGS sequence"/>
</dbReference>
<dbReference type="PRINTS" id="PR00113">
    <property type="entry name" value="ALKPHPHTASE"/>
</dbReference>
<feature type="binding site" evidence="3">
    <location>
        <position position="163"/>
    </location>
    <ligand>
        <name>Mg(2+)</name>
        <dbReference type="ChEBI" id="CHEBI:18420"/>
    </ligand>
</feature>
<dbReference type="SMART" id="SM00098">
    <property type="entry name" value="alkPPc"/>
    <property type="match status" value="1"/>
</dbReference>
<dbReference type="CDD" id="cd16012">
    <property type="entry name" value="ALP"/>
    <property type="match status" value="1"/>
</dbReference>
<accession>A0A845LB89</accession>
<evidence type="ECO:0000256" key="2">
    <source>
        <dbReference type="PIRSR" id="PIRSR601952-1"/>
    </source>
</evidence>
<feature type="binding site" evidence="3">
    <location>
        <position position="287"/>
    </location>
    <ligand>
        <name>Zn(2+)</name>
        <dbReference type="ChEBI" id="CHEBI:29105"/>
        <label>2</label>
    </ligand>
</feature>
<keyword evidence="3" id="KW-0460">Magnesium</keyword>
<evidence type="ECO:0000256" key="5">
    <source>
        <dbReference type="SAM" id="SignalP"/>
    </source>
</evidence>
<dbReference type="GO" id="GO:0004035">
    <property type="term" value="F:alkaline phosphatase activity"/>
    <property type="evidence" value="ECO:0007669"/>
    <property type="project" value="TreeGrafter"/>
</dbReference>
<comment type="cofactor">
    <cofactor evidence="3">
        <name>Mg(2+)</name>
        <dbReference type="ChEBI" id="CHEBI:18420"/>
    </cofactor>
    <text evidence="3">Binds 1 Mg(2+) ion.</text>
</comment>
<feature type="binding site" evidence="3">
    <location>
        <position position="46"/>
    </location>
    <ligand>
        <name>Mg(2+)</name>
        <dbReference type="ChEBI" id="CHEBI:18420"/>
    </ligand>
</feature>
<dbReference type="Gene3D" id="1.10.60.40">
    <property type="match status" value="1"/>
</dbReference>
<evidence type="ECO:0000313" key="7">
    <source>
        <dbReference type="Proteomes" id="UP000463470"/>
    </source>
</evidence>